<dbReference type="RefSeq" id="WP_012465288.1">
    <property type="nucleotide sequence ID" value="NC_010803.1"/>
</dbReference>
<dbReference type="eggNOG" id="ENOG5033V8R">
    <property type="taxonomic scope" value="Bacteria"/>
</dbReference>
<name>B3EFC4_CHLL2</name>
<dbReference type="STRING" id="290315.Clim_0313"/>
<dbReference type="AlphaFoldDB" id="B3EFC4"/>
<evidence type="ECO:0000313" key="2">
    <source>
        <dbReference type="Proteomes" id="UP000008841"/>
    </source>
</evidence>
<dbReference type="Proteomes" id="UP000008841">
    <property type="component" value="Chromosome"/>
</dbReference>
<organism evidence="1 2">
    <name type="scientific">Chlorobium limicola (strain DSM 245 / NBRC 103803 / 6330)</name>
    <dbReference type="NCBI Taxonomy" id="290315"/>
    <lineage>
        <taxon>Bacteria</taxon>
        <taxon>Pseudomonadati</taxon>
        <taxon>Chlorobiota</taxon>
        <taxon>Chlorobiia</taxon>
        <taxon>Chlorobiales</taxon>
        <taxon>Chlorobiaceae</taxon>
        <taxon>Chlorobium/Pelodictyon group</taxon>
        <taxon>Chlorobium</taxon>
    </lineage>
</organism>
<gene>
    <name evidence="1" type="ordered locus">Clim_0313</name>
</gene>
<protein>
    <submittedName>
        <fullName evidence="1">Uncharacterized protein</fullName>
    </submittedName>
</protein>
<dbReference type="EMBL" id="CP001097">
    <property type="protein sequence ID" value="ACD89407.1"/>
    <property type="molecule type" value="Genomic_DNA"/>
</dbReference>
<accession>B3EFC4</accession>
<sequence>MKRIVIIGSKANASIPDGDVIYCANGAIGYYAESVKRFGKVISVLNPDLIHPKKRIHESSTKEFYERQWLAIVRSRPDKVILLRNRSLLLLTEALREAGFEAPVHGLSRVERRMLVGKISGCYDPVITKDVFQLPVDKQIRYLGSLCTTFLKRIIDRKKDCGAYFRPSTGVISLIFAIDEYGNDAEYIVAGIGIKNRAQYHDGNNPAQNDIPHHVYADKHILRRLAERYRLYTTEQELMPFIAPWNPPS</sequence>
<proteinExistence type="predicted"/>
<dbReference type="HOGENOM" id="CLU_097450_0_0_10"/>
<dbReference type="KEGG" id="cli:Clim_0313"/>
<evidence type="ECO:0000313" key="1">
    <source>
        <dbReference type="EMBL" id="ACD89407.1"/>
    </source>
</evidence>
<reference evidence="1 2" key="1">
    <citation type="submission" date="2008-05" db="EMBL/GenBank/DDBJ databases">
        <title>Complete sequence of Chlorobium limicola DSM 245.</title>
        <authorList>
            <consortium name="US DOE Joint Genome Institute"/>
            <person name="Lucas S."/>
            <person name="Copeland A."/>
            <person name="Lapidus A."/>
            <person name="Glavina del Rio T."/>
            <person name="Dalin E."/>
            <person name="Tice H."/>
            <person name="Bruce D."/>
            <person name="Goodwin L."/>
            <person name="Pitluck S."/>
            <person name="Schmutz J."/>
            <person name="Larimer F."/>
            <person name="Land M."/>
            <person name="Hauser L."/>
            <person name="Kyrpides N."/>
            <person name="Ovchinnikova G."/>
            <person name="Zhao F."/>
            <person name="Li T."/>
            <person name="Liu Z."/>
            <person name="Overmann J."/>
            <person name="Bryant D.A."/>
            <person name="Richardson P."/>
        </authorList>
    </citation>
    <scope>NUCLEOTIDE SEQUENCE [LARGE SCALE GENOMIC DNA]</scope>
    <source>
        <strain evidence="2">DSM 245 / NBRC 103803 / 6330</strain>
    </source>
</reference>